<dbReference type="EMBL" id="MK500328">
    <property type="protein sequence ID" value="QBK85869.1"/>
    <property type="molecule type" value="Genomic_DNA"/>
</dbReference>
<gene>
    <name evidence="1" type="ORF">LCMAC101_04640</name>
</gene>
<accession>A0A481YS45</accession>
<organism evidence="1">
    <name type="scientific">Marseillevirus LCMAC101</name>
    <dbReference type="NCBI Taxonomy" id="2506602"/>
    <lineage>
        <taxon>Viruses</taxon>
        <taxon>Varidnaviria</taxon>
        <taxon>Bamfordvirae</taxon>
        <taxon>Nucleocytoviricota</taxon>
        <taxon>Megaviricetes</taxon>
        <taxon>Pimascovirales</taxon>
        <taxon>Pimascovirales incertae sedis</taxon>
        <taxon>Marseilleviridae</taxon>
    </lineage>
</organism>
<proteinExistence type="predicted"/>
<sequence>MESYIALRRRLQPANLLGTATVTENGNQKWYADFGISMMGDIILGIFLTADANRLERTELYNNADLLAVNTDPSSLSNERIFTEEDISKIKLQFSSLKVRVVYRKPGVEHAKVFLLFDLLPNEIRMNINHNEGKLTIPPSRSPTGKEISMLYSEGSLTGYSFPDKIEYYPVSKKDSHGLETFMIPHGPYILSEIIISGGQGVTMSMDLGYVYHYILEPLLREDGSRVFFIPQRDNSPLRFKMYKCMFQEVKLYINSIIDDTDLTLKLILERVSPQEIADDIQKPEYVELKGGRTAVYKEGMFQLHKLEPEN</sequence>
<reference evidence="1" key="1">
    <citation type="journal article" date="2019" name="MBio">
        <title>Virus Genomes from Deep Sea Sediments Expand the Ocean Megavirome and Support Independent Origins of Viral Gigantism.</title>
        <authorList>
            <person name="Backstrom D."/>
            <person name="Yutin N."/>
            <person name="Jorgensen S.L."/>
            <person name="Dharamshi J."/>
            <person name="Homa F."/>
            <person name="Zaremba-Niedwiedzka K."/>
            <person name="Spang A."/>
            <person name="Wolf Y.I."/>
            <person name="Koonin E.V."/>
            <person name="Ettema T.J."/>
        </authorList>
    </citation>
    <scope>NUCLEOTIDE SEQUENCE</scope>
</reference>
<protein>
    <submittedName>
        <fullName evidence="1">Uncharacterized protein</fullName>
    </submittedName>
</protein>
<evidence type="ECO:0000313" key="1">
    <source>
        <dbReference type="EMBL" id="QBK85869.1"/>
    </source>
</evidence>
<name>A0A481YS45_9VIRU</name>